<feature type="chain" id="PRO_5032810021" description="Cholesterol esterase" evidence="1">
    <location>
        <begin position="29"/>
        <end position="189"/>
    </location>
</feature>
<evidence type="ECO:0008006" key="4">
    <source>
        <dbReference type="Google" id="ProtNLM"/>
    </source>
</evidence>
<dbReference type="Pfam" id="PF19741">
    <property type="entry name" value="DUF6230"/>
    <property type="match status" value="1"/>
</dbReference>
<dbReference type="AlphaFoldDB" id="A0A838WRA1"/>
<dbReference type="EMBL" id="JACEOR010000118">
    <property type="protein sequence ID" value="MBA4504379.1"/>
    <property type="molecule type" value="Genomic_DNA"/>
</dbReference>
<protein>
    <recommendedName>
        <fullName evidence="4">Cholesterol esterase</fullName>
    </recommendedName>
</protein>
<keyword evidence="1" id="KW-0732">Signal</keyword>
<dbReference type="InterPro" id="IPR046198">
    <property type="entry name" value="DUF6230"/>
</dbReference>
<comment type="caution">
    <text evidence="2">The sequence shown here is derived from an EMBL/GenBank/DDBJ whole genome shotgun (WGS) entry which is preliminary data.</text>
</comment>
<organism evidence="2 3">
    <name type="scientific">Corynebacterium sanguinis</name>
    <dbReference type="NCBI Taxonomy" id="2594913"/>
    <lineage>
        <taxon>Bacteria</taxon>
        <taxon>Bacillati</taxon>
        <taxon>Actinomycetota</taxon>
        <taxon>Actinomycetes</taxon>
        <taxon>Mycobacteriales</taxon>
        <taxon>Corynebacteriaceae</taxon>
        <taxon>Corynebacterium</taxon>
    </lineage>
</organism>
<keyword evidence="3" id="KW-1185">Reference proteome</keyword>
<gene>
    <name evidence="2" type="ORF">H0H28_03350</name>
</gene>
<feature type="signal peptide" evidence="1">
    <location>
        <begin position="1"/>
        <end position="28"/>
    </location>
</feature>
<dbReference type="Proteomes" id="UP000580709">
    <property type="component" value="Unassembled WGS sequence"/>
</dbReference>
<evidence type="ECO:0000313" key="2">
    <source>
        <dbReference type="EMBL" id="MBA4504379.1"/>
    </source>
</evidence>
<accession>A0A838WRA1</accession>
<dbReference type="RefSeq" id="WP_181729515.1">
    <property type="nucleotide sequence ID" value="NZ_JACEOR010000118.1"/>
</dbReference>
<sequence length="189" mass="19501">MGHIKKGRFAAILAAGLLAVGAETTVMAQTGMSANLALSNVIFTQKVGEIKGKDFDLFVDTEAMENGNVGVSRLHFRDAVISDLCMSAPIQLPGMGAKKFQMLVPGEGTTATNLVIGAKELSGSMTMINPHIGIDATQLNDRALPGSFGLNAAGLNATDQTIYASSISADSLTARGGKITVEEADGGQC</sequence>
<reference evidence="2 3" key="1">
    <citation type="submission" date="2020-07" db="EMBL/GenBank/DDBJ databases">
        <authorList>
            <person name="Khare M."/>
        </authorList>
    </citation>
    <scope>NUCLEOTIDE SEQUENCE [LARGE SCALE GENOMIC DNA]</scope>
    <source>
        <strain evidence="2 3">P8776</strain>
    </source>
</reference>
<evidence type="ECO:0000256" key="1">
    <source>
        <dbReference type="SAM" id="SignalP"/>
    </source>
</evidence>
<name>A0A838WRA1_9CORY</name>
<proteinExistence type="predicted"/>
<evidence type="ECO:0000313" key="3">
    <source>
        <dbReference type="Proteomes" id="UP000580709"/>
    </source>
</evidence>